<evidence type="ECO:0000256" key="3">
    <source>
        <dbReference type="ARBA" id="ARBA00022692"/>
    </source>
</evidence>
<dbReference type="PANTHER" id="PTHR43461:SF1">
    <property type="entry name" value="TRANSMEMBRANE PROTEIN 256"/>
    <property type="match status" value="1"/>
</dbReference>
<name>A0A5C5XII3_9PLAN</name>
<proteinExistence type="inferred from homology"/>
<dbReference type="InterPro" id="IPR006696">
    <property type="entry name" value="DUF423"/>
</dbReference>
<comment type="similarity">
    <text evidence="2">Belongs to the UPF0382 family.</text>
</comment>
<dbReference type="AlphaFoldDB" id="A0A5C5XII3"/>
<keyword evidence="3 6" id="KW-0812">Transmembrane</keyword>
<evidence type="ECO:0000256" key="5">
    <source>
        <dbReference type="ARBA" id="ARBA00023136"/>
    </source>
</evidence>
<evidence type="ECO:0000256" key="4">
    <source>
        <dbReference type="ARBA" id="ARBA00022989"/>
    </source>
</evidence>
<dbReference type="OrthoDB" id="9802121at2"/>
<feature type="transmembrane region" description="Helical" evidence="6">
    <location>
        <begin position="63"/>
        <end position="81"/>
    </location>
</feature>
<feature type="transmembrane region" description="Helical" evidence="6">
    <location>
        <begin position="88"/>
        <end position="108"/>
    </location>
</feature>
<evidence type="ECO:0000313" key="8">
    <source>
        <dbReference type="Proteomes" id="UP000316095"/>
    </source>
</evidence>
<evidence type="ECO:0000256" key="1">
    <source>
        <dbReference type="ARBA" id="ARBA00004141"/>
    </source>
</evidence>
<reference evidence="7 8" key="1">
    <citation type="submission" date="2019-02" db="EMBL/GenBank/DDBJ databases">
        <title>Deep-cultivation of Planctomycetes and their phenomic and genomic characterization uncovers novel biology.</title>
        <authorList>
            <person name="Wiegand S."/>
            <person name="Jogler M."/>
            <person name="Boedeker C."/>
            <person name="Pinto D."/>
            <person name="Vollmers J."/>
            <person name="Rivas-Marin E."/>
            <person name="Kohn T."/>
            <person name="Peeters S.H."/>
            <person name="Heuer A."/>
            <person name="Rast P."/>
            <person name="Oberbeckmann S."/>
            <person name="Bunk B."/>
            <person name="Jeske O."/>
            <person name="Meyerdierks A."/>
            <person name="Storesund J.E."/>
            <person name="Kallscheuer N."/>
            <person name="Luecker S."/>
            <person name="Lage O.M."/>
            <person name="Pohl T."/>
            <person name="Merkel B.J."/>
            <person name="Hornburger P."/>
            <person name="Mueller R.-W."/>
            <person name="Bruemmer F."/>
            <person name="Labrenz M."/>
            <person name="Spormann A.M."/>
            <person name="Op Den Camp H."/>
            <person name="Overmann J."/>
            <person name="Amann R."/>
            <person name="Jetten M.S.M."/>
            <person name="Mascher T."/>
            <person name="Medema M.H."/>
            <person name="Devos D.P."/>
            <person name="Kaster A.-K."/>
            <person name="Ovreas L."/>
            <person name="Rohde M."/>
            <person name="Galperin M.Y."/>
            <person name="Jogler C."/>
        </authorList>
    </citation>
    <scope>NUCLEOTIDE SEQUENCE [LARGE SCALE GENOMIC DNA]</scope>
    <source>
        <strain evidence="7 8">Pan54</strain>
    </source>
</reference>
<sequence length="149" mass="16619">MNRWGALGAVLAFWAVIFGAFAAHGLEDRFIKLYGDQPPKMVMGHPIPAAHKYLQDFKTGAEYQFWHAFGLLFIGAFYPHHSRRLLNAAGYFFVTGILLFSGCLYLLALLNQPWLGMIVPLGGLSFLIGWFLLAIGLCKSQEKEIVLNG</sequence>
<evidence type="ECO:0000256" key="2">
    <source>
        <dbReference type="ARBA" id="ARBA00009694"/>
    </source>
</evidence>
<comment type="caution">
    <text evidence="7">The sequence shown here is derived from an EMBL/GenBank/DDBJ whole genome shotgun (WGS) entry which is preliminary data.</text>
</comment>
<evidence type="ECO:0000256" key="6">
    <source>
        <dbReference type="SAM" id="Phobius"/>
    </source>
</evidence>
<feature type="transmembrane region" description="Helical" evidence="6">
    <location>
        <begin position="114"/>
        <end position="138"/>
    </location>
</feature>
<keyword evidence="8" id="KW-1185">Reference proteome</keyword>
<dbReference type="PANTHER" id="PTHR43461">
    <property type="entry name" value="TRANSMEMBRANE PROTEIN 256"/>
    <property type="match status" value="1"/>
</dbReference>
<evidence type="ECO:0000313" key="7">
    <source>
        <dbReference type="EMBL" id="TWT62509.1"/>
    </source>
</evidence>
<dbReference type="Pfam" id="PF04241">
    <property type="entry name" value="DUF423"/>
    <property type="match status" value="1"/>
</dbReference>
<evidence type="ECO:0008006" key="9">
    <source>
        <dbReference type="Google" id="ProtNLM"/>
    </source>
</evidence>
<keyword evidence="5 6" id="KW-0472">Membrane</keyword>
<dbReference type="RefSeq" id="WP_146504356.1">
    <property type="nucleotide sequence ID" value="NZ_SJPG01000001.1"/>
</dbReference>
<keyword evidence="4 6" id="KW-1133">Transmembrane helix</keyword>
<comment type="subcellular location">
    <subcellularLocation>
        <location evidence="1">Membrane</location>
        <topology evidence="1">Multi-pass membrane protein</topology>
    </subcellularLocation>
</comment>
<dbReference type="Proteomes" id="UP000316095">
    <property type="component" value="Unassembled WGS sequence"/>
</dbReference>
<dbReference type="GO" id="GO:0005886">
    <property type="term" value="C:plasma membrane"/>
    <property type="evidence" value="ECO:0007669"/>
    <property type="project" value="TreeGrafter"/>
</dbReference>
<gene>
    <name evidence="7" type="ORF">Pan54_32510</name>
</gene>
<accession>A0A5C5XII3</accession>
<protein>
    <recommendedName>
        <fullName evidence="9">DUF423 domain-containing protein</fullName>
    </recommendedName>
</protein>
<dbReference type="EMBL" id="SJPG01000001">
    <property type="protein sequence ID" value="TWT62509.1"/>
    <property type="molecule type" value="Genomic_DNA"/>
</dbReference>
<organism evidence="7 8">
    <name type="scientific">Rubinisphaera italica</name>
    <dbReference type="NCBI Taxonomy" id="2527969"/>
    <lineage>
        <taxon>Bacteria</taxon>
        <taxon>Pseudomonadati</taxon>
        <taxon>Planctomycetota</taxon>
        <taxon>Planctomycetia</taxon>
        <taxon>Planctomycetales</taxon>
        <taxon>Planctomycetaceae</taxon>
        <taxon>Rubinisphaera</taxon>
    </lineage>
</organism>